<keyword evidence="4 8" id="KW-0863">Zinc-finger</keyword>
<dbReference type="GO" id="GO:0008270">
    <property type="term" value="F:zinc ion binding"/>
    <property type="evidence" value="ECO:0007669"/>
    <property type="project" value="UniProtKB-KW"/>
</dbReference>
<dbReference type="EMBL" id="HG937694">
    <property type="protein sequence ID" value="CDP37647.1"/>
    <property type="molecule type" value="Genomic_DNA"/>
</dbReference>
<proteinExistence type="predicted"/>
<name>A0A060TFM1_BLAAD</name>
<dbReference type="AlphaFoldDB" id="A0A060TFM1"/>
<accession>A0A060TFM1</accession>
<evidence type="ECO:0000259" key="10">
    <source>
        <dbReference type="PROSITE" id="PS50157"/>
    </source>
</evidence>
<feature type="compositionally biased region" description="Pro residues" evidence="9">
    <location>
        <begin position="34"/>
        <end position="43"/>
    </location>
</feature>
<keyword evidence="3" id="KW-0677">Repeat</keyword>
<dbReference type="InterPro" id="IPR050688">
    <property type="entry name" value="Zinc_finger/UBP_domain"/>
</dbReference>
<dbReference type="InterPro" id="IPR036236">
    <property type="entry name" value="Znf_C2H2_sf"/>
</dbReference>
<feature type="domain" description="C2H2-type" evidence="10">
    <location>
        <begin position="116"/>
        <end position="144"/>
    </location>
</feature>
<keyword evidence="5" id="KW-0862">Zinc</keyword>
<dbReference type="PANTHER" id="PTHR24403:SF67">
    <property type="entry name" value="FI01116P-RELATED"/>
    <property type="match status" value="1"/>
</dbReference>
<evidence type="ECO:0000256" key="9">
    <source>
        <dbReference type="SAM" id="MobiDB-lite"/>
    </source>
</evidence>
<reference evidence="11" key="1">
    <citation type="submission" date="2014-02" db="EMBL/GenBank/DDBJ databases">
        <authorList>
            <person name="Genoscope - CEA"/>
        </authorList>
    </citation>
    <scope>NUCLEOTIDE SEQUENCE</scope>
    <source>
        <strain evidence="11">LS3</strain>
    </source>
</reference>
<evidence type="ECO:0000256" key="2">
    <source>
        <dbReference type="ARBA" id="ARBA00022723"/>
    </source>
</evidence>
<evidence type="ECO:0000256" key="3">
    <source>
        <dbReference type="ARBA" id="ARBA00022737"/>
    </source>
</evidence>
<evidence type="ECO:0000313" key="11">
    <source>
        <dbReference type="EMBL" id="CDP37647.1"/>
    </source>
</evidence>
<organism evidence="11">
    <name type="scientific">Blastobotrys adeninivorans</name>
    <name type="common">Yeast</name>
    <name type="synonym">Arxula adeninivorans</name>
    <dbReference type="NCBI Taxonomy" id="409370"/>
    <lineage>
        <taxon>Eukaryota</taxon>
        <taxon>Fungi</taxon>
        <taxon>Dikarya</taxon>
        <taxon>Ascomycota</taxon>
        <taxon>Saccharomycotina</taxon>
        <taxon>Dipodascomycetes</taxon>
        <taxon>Dipodascales</taxon>
        <taxon>Trichomonascaceae</taxon>
        <taxon>Blastobotrys</taxon>
    </lineage>
</organism>
<gene>
    <name evidence="11" type="ORF">GNLVRS02_ARAD1D16214g</name>
</gene>
<evidence type="ECO:0000256" key="5">
    <source>
        <dbReference type="ARBA" id="ARBA00022833"/>
    </source>
</evidence>
<reference evidence="11" key="2">
    <citation type="submission" date="2014-06" db="EMBL/GenBank/DDBJ databases">
        <title>The complete genome of Blastobotrys (Arxula) adeninivorans LS3 - a yeast of biotechnological interest.</title>
        <authorList>
            <person name="Kunze G."/>
            <person name="Gaillardin C."/>
            <person name="Czernicka M."/>
            <person name="Durrens P."/>
            <person name="Martin T."/>
            <person name="Boer E."/>
            <person name="Gabaldon T."/>
            <person name="Cruz J."/>
            <person name="Talla E."/>
            <person name="Marck C."/>
            <person name="Goffeau A."/>
            <person name="Barbe V."/>
            <person name="Baret P."/>
            <person name="Baronian K."/>
            <person name="Beier S."/>
            <person name="Bleykasten C."/>
            <person name="Bode R."/>
            <person name="Casaregola S."/>
            <person name="Despons L."/>
            <person name="Fairhead C."/>
            <person name="Giersberg M."/>
            <person name="Gierski P."/>
            <person name="Hahnel U."/>
            <person name="Hartmann A."/>
            <person name="Jankowska D."/>
            <person name="Jubin C."/>
            <person name="Jung P."/>
            <person name="Lafontaine I."/>
            <person name="Leh-Louis V."/>
            <person name="Lemaire M."/>
            <person name="Marcet-Houben M."/>
            <person name="Mascher M."/>
            <person name="Morel G."/>
            <person name="Richard G.-F."/>
            <person name="Riechen J."/>
            <person name="Sacerdot C."/>
            <person name="Sarkar A."/>
            <person name="Savel G."/>
            <person name="Schacherer J."/>
            <person name="Sherman D."/>
            <person name="Straub M.-L."/>
            <person name="Stein N."/>
            <person name="Thierry A."/>
            <person name="Trautwein-Schult A."/>
            <person name="Westhof E."/>
            <person name="Worch S."/>
            <person name="Dujon B."/>
            <person name="Souciet J.-L."/>
            <person name="Wincker P."/>
            <person name="Scholz U."/>
            <person name="Neuveglise N."/>
        </authorList>
    </citation>
    <scope>NUCLEOTIDE SEQUENCE</scope>
    <source>
        <strain evidence="11">LS3</strain>
    </source>
</reference>
<comment type="subcellular location">
    <subcellularLocation>
        <location evidence="1">Nucleus</location>
    </subcellularLocation>
</comment>
<evidence type="ECO:0000256" key="4">
    <source>
        <dbReference type="ARBA" id="ARBA00022771"/>
    </source>
</evidence>
<protein>
    <submittedName>
        <fullName evidence="11">ARAD1D16214p</fullName>
    </submittedName>
</protein>
<keyword evidence="7" id="KW-0539">Nucleus</keyword>
<keyword evidence="2" id="KW-0479">Metal-binding</keyword>
<dbReference type="PROSITE" id="PS00028">
    <property type="entry name" value="ZINC_FINGER_C2H2_1"/>
    <property type="match status" value="2"/>
</dbReference>
<dbReference type="GO" id="GO:0005634">
    <property type="term" value="C:nucleus"/>
    <property type="evidence" value="ECO:0007669"/>
    <property type="project" value="UniProtKB-SubCell"/>
</dbReference>
<dbReference type="SUPFAM" id="SSF57667">
    <property type="entry name" value="beta-beta-alpha zinc fingers"/>
    <property type="match status" value="1"/>
</dbReference>
<dbReference type="PROSITE" id="PS50157">
    <property type="entry name" value="ZINC_FINGER_C2H2_2"/>
    <property type="match status" value="2"/>
</dbReference>
<feature type="domain" description="C2H2-type" evidence="10">
    <location>
        <begin position="145"/>
        <end position="168"/>
    </location>
</feature>
<keyword evidence="6" id="KW-0238">DNA-binding</keyword>
<dbReference type="Gene3D" id="3.30.160.60">
    <property type="entry name" value="Classic Zinc Finger"/>
    <property type="match status" value="2"/>
</dbReference>
<dbReference type="GO" id="GO:0010468">
    <property type="term" value="P:regulation of gene expression"/>
    <property type="evidence" value="ECO:0007669"/>
    <property type="project" value="TreeGrafter"/>
</dbReference>
<dbReference type="FunFam" id="3.30.160.60:FF:000045">
    <property type="entry name" value="ZFP69 zinc finger protein B"/>
    <property type="match status" value="1"/>
</dbReference>
<evidence type="ECO:0000256" key="8">
    <source>
        <dbReference type="PROSITE-ProRule" id="PRU00042"/>
    </source>
</evidence>
<evidence type="ECO:0000256" key="7">
    <source>
        <dbReference type="ARBA" id="ARBA00023242"/>
    </source>
</evidence>
<evidence type="ECO:0000256" key="6">
    <source>
        <dbReference type="ARBA" id="ARBA00023125"/>
    </source>
</evidence>
<dbReference type="Pfam" id="PF00096">
    <property type="entry name" value="zf-C2H2"/>
    <property type="match status" value="2"/>
</dbReference>
<dbReference type="SMART" id="SM00355">
    <property type="entry name" value="ZnF_C2H2"/>
    <property type="match status" value="2"/>
</dbReference>
<sequence length="181" mass="20294">MAEYEAVMGLLSLGRRSRDSWDRGQPSSANPGRPTTPPPPPSRPQLGHSRSQSHPVPATYPLVPIGTGEKGSYPPPEEPTTPTSRKRKANDPERSTTPEPAIGSSSASSPSKRKPYECQSCGRAFTRREHLFRHIETTHYNQKDFQCSVCFRVFSRKDNMMQHARNKHNQYVKPKKEPVTG</sequence>
<feature type="region of interest" description="Disordered" evidence="9">
    <location>
        <begin position="13"/>
        <end position="117"/>
    </location>
</feature>
<evidence type="ECO:0000256" key="1">
    <source>
        <dbReference type="ARBA" id="ARBA00004123"/>
    </source>
</evidence>
<dbReference type="PANTHER" id="PTHR24403">
    <property type="entry name" value="ZINC FINGER PROTEIN"/>
    <property type="match status" value="1"/>
</dbReference>
<dbReference type="InterPro" id="IPR013087">
    <property type="entry name" value="Znf_C2H2_type"/>
</dbReference>
<dbReference type="GO" id="GO:0003677">
    <property type="term" value="F:DNA binding"/>
    <property type="evidence" value="ECO:0007669"/>
    <property type="project" value="UniProtKB-KW"/>
</dbReference>